<organism evidence="2 3">
    <name type="scientific">Tenacibaculum discolor</name>
    <dbReference type="NCBI Taxonomy" id="361581"/>
    <lineage>
        <taxon>Bacteria</taxon>
        <taxon>Pseudomonadati</taxon>
        <taxon>Bacteroidota</taxon>
        <taxon>Flavobacteriia</taxon>
        <taxon>Flavobacteriales</taxon>
        <taxon>Flavobacteriaceae</taxon>
        <taxon>Tenacibaculum</taxon>
    </lineage>
</organism>
<evidence type="ECO:0000313" key="3">
    <source>
        <dbReference type="Proteomes" id="UP000222163"/>
    </source>
</evidence>
<dbReference type="AlphaFoldDB" id="A0A2G1BY94"/>
<dbReference type="RefSeq" id="WP_099214129.1">
    <property type="nucleotide sequence ID" value="NZ_JAUYVU010000004.1"/>
</dbReference>
<comment type="caution">
    <text evidence="2">The sequence shown here is derived from an EMBL/GenBank/DDBJ whole genome shotgun (WGS) entry which is preliminary data.</text>
</comment>
<reference evidence="2" key="2">
    <citation type="submission" date="2017-10" db="EMBL/GenBank/DDBJ databases">
        <authorList>
            <person name="Enke T.N."/>
            <person name="Cordero O.X."/>
        </authorList>
    </citation>
    <scope>NUCLEOTIDE SEQUENCE</scope>
    <source>
        <strain evidence="2">4G03</strain>
    </source>
</reference>
<gene>
    <name evidence="2" type="ORF">CSC81_02145</name>
    <name evidence="1" type="ORF">Q8W23_07455</name>
</gene>
<name>A0A2G1BY94_9FLAO</name>
<proteinExistence type="predicted"/>
<dbReference type="EMBL" id="JAUYVU010000004">
    <property type="protein sequence ID" value="MDP2541307.1"/>
    <property type="molecule type" value="Genomic_DNA"/>
</dbReference>
<sequence>MKIKQLNILFFIIFLMVSCSTNRKLIEKKKTEFGTLIFYLETDLNNTWYKKRILAKIDNSTYVFYSDKIIKELKDEERLFHSLIFDNLEKWKEIQYSRALNETDSLTGLENIKNWSNSEYFQKLNKTDSLVLSKGNKVLDSLNWSDFKKFNGAIGFLTEVY</sequence>
<reference evidence="1 4" key="3">
    <citation type="submission" date="2023-07" db="EMBL/GenBank/DDBJ databases">
        <title>Genome content predicts the carbon catabolic preferences of heterotrophic bacteria.</title>
        <authorList>
            <person name="Gralka M."/>
        </authorList>
    </citation>
    <scope>NUCLEOTIDE SEQUENCE [LARGE SCALE GENOMIC DNA]</scope>
    <source>
        <strain evidence="1 4">4G03</strain>
    </source>
</reference>
<reference evidence="2 3" key="1">
    <citation type="journal article" date="2016" name="Nat. Commun.">
        <title>Microbial interactions lead to rapid micro-scale successions on model marine particles.</title>
        <authorList>
            <person name="Datta M.S."/>
            <person name="Sliwerska E."/>
            <person name="Gore J."/>
            <person name="Polz M.F."/>
            <person name="Cordero O.X."/>
        </authorList>
    </citation>
    <scope>NUCLEOTIDE SEQUENCE [LARGE SCALE GENOMIC DNA]</scope>
    <source>
        <strain evidence="2 3">4G03</strain>
    </source>
</reference>
<evidence type="ECO:0000313" key="2">
    <source>
        <dbReference type="EMBL" id="PHN99003.1"/>
    </source>
</evidence>
<dbReference type="Proteomes" id="UP001242342">
    <property type="component" value="Unassembled WGS sequence"/>
</dbReference>
<dbReference type="PROSITE" id="PS51257">
    <property type="entry name" value="PROKAR_LIPOPROTEIN"/>
    <property type="match status" value="1"/>
</dbReference>
<evidence type="ECO:0000313" key="1">
    <source>
        <dbReference type="EMBL" id="MDP2541307.1"/>
    </source>
</evidence>
<evidence type="ECO:0000313" key="4">
    <source>
        <dbReference type="Proteomes" id="UP001242342"/>
    </source>
</evidence>
<evidence type="ECO:0008006" key="5">
    <source>
        <dbReference type="Google" id="ProtNLM"/>
    </source>
</evidence>
<dbReference type="Proteomes" id="UP000222163">
    <property type="component" value="Unassembled WGS sequence"/>
</dbReference>
<accession>A0A2G1BY94</accession>
<dbReference type="EMBL" id="PDUU01000002">
    <property type="protein sequence ID" value="PHN99003.1"/>
    <property type="molecule type" value="Genomic_DNA"/>
</dbReference>
<keyword evidence="4" id="KW-1185">Reference proteome</keyword>
<protein>
    <recommendedName>
        <fullName evidence="5">Lipoprotein</fullName>
    </recommendedName>
</protein>